<evidence type="ECO:0000313" key="4">
    <source>
        <dbReference type="Proteomes" id="UP001575181"/>
    </source>
</evidence>
<evidence type="ECO:0000313" key="3">
    <source>
        <dbReference type="EMBL" id="MFA9459489.1"/>
    </source>
</evidence>
<accession>A0ABV4TS95</accession>
<dbReference type="CDD" id="cd05233">
    <property type="entry name" value="SDR_c"/>
    <property type="match status" value="1"/>
</dbReference>
<name>A0ABV4TS95_9GAMM</name>
<protein>
    <submittedName>
        <fullName evidence="3">SDR family NAD(P)-dependent oxidoreductase</fullName>
        <ecNumber evidence="3">1.1.1.-</ecNumber>
    </submittedName>
</protein>
<dbReference type="GO" id="GO:0016491">
    <property type="term" value="F:oxidoreductase activity"/>
    <property type="evidence" value="ECO:0007669"/>
    <property type="project" value="UniProtKB-KW"/>
</dbReference>
<dbReference type="RefSeq" id="WP_373654275.1">
    <property type="nucleotide sequence ID" value="NZ_JBGUAW010000001.1"/>
</dbReference>
<dbReference type="Proteomes" id="UP001575181">
    <property type="component" value="Unassembled WGS sequence"/>
</dbReference>
<gene>
    <name evidence="3" type="ORF">ACERLL_01445</name>
</gene>
<dbReference type="SUPFAM" id="SSF51735">
    <property type="entry name" value="NAD(P)-binding Rossmann-fold domains"/>
    <property type="match status" value="1"/>
</dbReference>
<evidence type="ECO:0000256" key="2">
    <source>
        <dbReference type="ARBA" id="ARBA00023002"/>
    </source>
</evidence>
<reference evidence="3 4" key="1">
    <citation type="submission" date="2024-08" db="EMBL/GenBank/DDBJ databases">
        <title>Whole-genome sequencing of halo(alkali)philic microorganisms from hypersaline lakes.</title>
        <authorList>
            <person name="Sorokin D.Y."/>
            <person name="Merkel A.Y."/>
            <person name="Messina E."/>
            <person name="Yakimov M."/>
        </authorList>
    </citation>
    <scope>NUCLEOTIDE SEQUENCE [LARGE SCALE GENOMIC DNA]</scope>
    <source>
        <strain evidence="3 4">Cl-TMA</strain>
    </source>
</reference>
<dbReference type="PRINTS" id="PR00081">
    <property type="entry name" value="GDHRDH"/>
</dbReference>
<proteinExistence type="inferred from homology"/>
<dbReference type="EC" id="1.1.1.-" evidence="3"/>
<dbReference type="EMBL" id="JBGUAW010000001">
    <property type="protein sequence ID" value="MFA9459489.1"/>
    <property type="molecule type" value="Genomic_DNA"/>
</dbReference>
<dbReference type="Pfam" id="PF13561">
    <property type="entry name" value="adh_short_C2"/>
    <property type="match status" value="1"/>
</dbReference>
<sequence>MARALITGASGDLGRTLADRLHAAGWQLALATRTPEAIADHASAWDAQLLHEDVATPEGAQAAVANATDGDGPPRALAHCAGSLLTQPFHRTDVATYRNCLTANLDSAFFTLQAWIAALRQAGGGGAAVLVSSTAVGTGVPSHEAMAAAKGGVEGLVRSAAASYARSGIRINAIAPGLMRGPATERLFRSPQAEQGIADQYPMGRYGTSADAAAAMAWLLSGEASWITGEVLAVDGGFGNLRTPAGRSR</sequence>
<keyword evidence="2 3" id="KW-0560">Oxidoreductase</keyword>
<dbReference type="Gene3D" id="3.40.50.720">
    <property type="entry name" value="NAD(P)-binding Rossmann-like Domain"/>
    <property type="match status" value="1"/>
</dbReference>
<dbReference type="PANTHER" id="PTHR43639">
    <property type="entry name" value="OXIDOREDUCTASE, SHORT-CHAIN DEHYDROGENASE/REDUCTASE FAMILY (AFU_ORTHOLOGUE AFUA_5G02870)"/>
    <property type="match status" value="1"/>
</dbReference>
<keyword evidence="4" id="KW-1185">Reference proteome</keyword>
<dbReference type="InterPro" id="IPR002347">
    <property type="entry name" value="SDR_fam"/>
</dbReference>
<comment type="caution">
    <text evidence="3">The sequence shown here is derived from an EMBL/GenBank/DDBJ whole genome shotgun (WGS) entry which is preliminary data.</text>
</comment>
<organism evidence="3 4">
    <name type="scientific">Thiohalorhabdus methylotrophus</name>
    <dbReference type="NCBI Taxonomy" id="3242694"/>
    <lineage>
        <taxon>Bacteria</taxon>
        <taxon>Pseudomonadati</taxon>
        <taxon>Pseudomonadota</taxon>
        <taxon>Gammaproteobacteria</taxon>
        <taxon>Thiohalorhabdales</taxon>
        <taxon>Thiohalorhabdaceae</taxon>
        <taxon>Thiohalorhabdus</taxon>
    </lineage>
</organism>
<evidence type="ECO:0000256" key="1">
    <source>
        <dbReference type="ARBA" id="ARBA00006484"/>
    </source>
</evidence>
<dbReference type="PANTHER" id="PTHR43639:SF1">
    <property type="entry name" value="SHORT-CHAIN DEHYDROGENASE_REDUCTASE FAMILY PROTEIN"/>
    <property type="match status" value="1"/>
</dbReference>
<dbReference type="InterPro" id="IPR036291">
    <property type="entry name" value="NAD(P)-bd_dom_sf"/>
</dbReference>
<comment type="similarity">
    <text evidence="1">Belongs to the short-chain dehydrogenases/reductases (SDR) family.</text>
</comment>